<proteinExistence type="predicted"/>
<dbReference type="Proteomes" id="UP000185511">
    <property type="component" value="Chromosome"/>
</dbReference>
<sequence>MSEIEEAAAALAAVQADLPVAAALAEADRIDEILRQVAVLASESRNPLLTEAREKLTHARDTLRRTAGHWGAAGSHLDEYVVDVLGLTPAVGAMPTGAPVVDVATIDRATPPGWPDEPRGISTQKQARHVLGTREYAQRKDGPHGESAFFDVESADRLGREAWEKGLPAGKQRRHVRDYDFGYPVGVDGQGCYQTRVRAHLDRKGRLHAHPSGPVITRVRKDLS</sequence>
<accession>A0AAC9PQ71</accession>
<evidence type="ECO:0000313" key="1">
    <source>
        <dbReference type="EMBL" id="APU12784.1"/>
    </source>
</evidence>
<dbReference type="KEGG" id="acad:UA74_03515"/>
<protein>
    <submittedName>
        <fullName evidence="1">Uncharacterized protein</fullName>
    </submittedName>
</protein>
<reference evidence="2" key="1">
    <citation type="submission" date="2016-06" db="EMBL/GenBank/DDBJ databases">
        <title>Complete genome sequence of Actinoalloteichus fjordicus DSM 46855 (=ADI127-17), type strain of the new species Actinoalloteichus fjordicus.</title>
        <authorList>
            <person name="Ruckert C."/>
            <person name="Nouioui I."/>
            <person name="Willmese J."/>
            <person name="van Wezel G."/>
            <person name="Klenk H.-P."/>
            <person name="Kalinowski J."/>
            <person name="Zotchev S.B."/>
        </authorList>
    </citation>
    <scope>NUCLEOTIDE SEQUENCE [LARGE SCALE GENOMIC DNA]</scope>
    <source>
        <strain evidence="2">ADI127-7</strain>
    </source>
</reference>
<dbReference type="RefSeq" id="WP_075763805.1">
    <property type="nucleotide sequence ID" value="NZ_CP016076.1"/>
</dbReference>
<keyword evidence="2" id="KW-1185">Reference proteome</keyword>
<organism evidence="1 2">
    <name type="scientific">Actinoalloteichus fjordicus</name>
    <dbReference type="NCBI Taxonomy" id="1612552"/>
    <lineage>
        <taxon>Bacteria</taxon>
        <taxon>Bacillati</taxon>
        <taxon>Actinomycetota</taxon>
        <taxon>Actinomycetes</taxon>
        <taxon>Pseudonocardiales</taxon>
        <taxon>Pseudonocardiaceae</taxon>
        <taxon>Actinoalloteichus</taxon>
    </lineage>
</organism>
<evidence type="ECO:0000313" key="2">
    <source>
        <dbReference type="Proteomes" id="UP000185511"/>
    </source>
</evidence>
<dbReference type="AlphaFoldDB" id="A0AAC9PQ71"/>
<gene>
    <name evidence="1" type="ORF">UA74_03515</name>
</gene>
<name>A0AAC9PQ71_9PSEU</name>
<dbReference type="EMBL" id="CP016076">
    <property type="protein sequence ID" value="APU12784.1"/>
    <property type="molecule type" value="Genomic_DNA"/>
</dbReference>